<reference evidence="7" key="1">
    <citation type="submission" date="2017-11" db="EMBL/GenBank/DDBJ databases">
        <authorList>
            <person name="Han C.G."/>
        </authorList>
    </citation>
    <scope>NUCLEOTIDE SEQUENCE</scope>
</reference>
<dbReference type="Gene3D" id="1.10.600.10">
    <property type="entry name" value="Farnesyl Diphosphate Synthase"/>
    <property type="match status" value="1"/>
</dbReference>
<dbReference type="SUPFAM" id="SSF48576">
    <property type="entry name" value="Terpenoid synthases"/>
    <property type="match status" value="1"/>
</dbReference>
<comment type="cofactor">
    <cofactor evidence="1">
        <name>Mn(2+)</name>
        <dbReference type="ChEBI" id="CHEBI:29035"/>
    </cofactor>
</comment>
<evidence type="ECO:0000256" key="2">
    <source>
        <dbReference type="ARBA" id="ARBA00001946"/>
    </source>
</evidence>
<protein>
    <submittedName>
        <fullName evidence="7">Geraniol synthetase</fullName>
    </submittedName>
</protein>
<evidence type="ECO:0000259" key="5">
    <source>
        <dbReference type="Pfam" id="PF01397"/>
    </source>
</evidence>
<dbReference type="PANTHER" id="PTHR31225:SF252">
    <property type="entry name" value="TERPENE SYNTHASE 12-RELATED"/>
    <property type="match status" value="1"/>
</dbReference>
<dbReference type="InterPro" id="IPR008930">
    <property type="entry name" value="Terpenoid_cyclase/PrenylTrfase"/>
</dbReference>
<keyword evidence="3" id="KW-0479">Metal-binding</keyword>
<dbReference type="AlphaFoldDB" id="A0A386JUC7"/>
<dbReference type="InterPro" id="IPR005630">
    <property type="entry name" value="Terpene_synthase_metal-bd"/>
</dbReference>
<accession>A0A386JUC7</accession>
<evidence type="ECO:0000256" key="3">
    <source>
        <dbReference type="ARBA" id="ARBA00022723"/>
    </source>
</evidence>
<dbReference type="EMBL" id="MG574868">
    <property type="protein sequence ID" value="AYD75693.1"/>
    <property type="molecule type" value="mRNA"/>
</dbReference>
<dbReference type="InterPro" id="IPR034741">
    <property type="entry name" value="Terpene_cyclase-like_1_C"/>
</dbReference>
<dbReference type="Gene3D" id="1.50.10.130">
    <property type="entry name" value="Terpene synthase, N-terminal domain"/>
    <property type="match status" value="1"/>
</dbReference>
<dbReference type="InterPro" id="IPR050148">
    <property type="entry name" value="Terpene_synthase-like"/>
</dbReference>
<dbReference type="FunFam" id="1.10.600.10:FF:000007">
    <property type="entry name" value="Isoprene synthase, chloroplastic"/>
    <property type="match status" value="1"/>
</dbReference>
<organism evidence="7">
    <name type="scientific">Phyllostachys edulis</name>
    <name type="common">Tortoise shell bamboo</name>
    <name type="synonym">Bambusa edulis</name>
    <dbReference type="NCBI Taxonomy" id="38705"/>
    <lineage>
        <taxon>Eukaryota</taxon>
        <taxon>Viridiplantae</taxon>
        <taxon>Streptophyta</taxon>
        <taxon>Embryophyta</taxon>
        <taxon>Tracheophyta</taxon>
        <taxon>Spermatophyta</taxon>
        <taxon>Magnoliopsida</taxon>
        <taxon>Liliopsida</taxon>
        <taxon>Poales</taxon>
        <taxon>Poaceae</taxon>
        <taxon>BOP clade</taxon>
        <taxon>Bambusoideae</taxon>
        <taxon>Arundinarodae</taxon>
        <taxon>Arundinarieae</taxon>
        <taxon>Arundinariinae</taxon>
        <taxon>Phyllostachys</taxon>
    </lineage>
</organism>
<dbReference type="Pfam" id="PF01397">
    <property type="entry name" value="Terpene_synth"/>
    <property type="match status" value="1"/>
</dbReference>
<dbReference type="SFLD" id="SFLDS00005">
    <property type="entry name" value="Isoprenoid_Synthase_Type_I"/>
    <property type="match status" value="1"/>
</dbReference>
<proteinExistence type="evidence at transcript level"/>
<evidence type="ECO:0000256" key="1">
    <source>
        <dbReference type="ARBA" id="ARBA00001936"/>
    </source>
</evidence>
<dbReference type="InterPro" id="IPR036965">
    <property type="entry name" value="Terpene_synth_N_sf"/>
</dbReference>
<dbReference type="InterPro" id="IPR044814">
    <property type="entry name" value="Terpene_cyclase_plant_C1"/>
</dbReference>
<dbReference type="GO" id="GO:0010333">
    <property type="term" value="F:terpene synthase activity"/>
    <property type="evidence" value="ECO:0007669"/>
    <property type="project" value="InterPro"/>
</dbReference>
<name>A0A386JUC7_PHYED</name>
<dbReference type="GO" id="GO:0000287">
    <property type="term" value="F:magnesium ion binding"/>
    <property type="evidence" value="ECO:0007669"/>
    <property type="project" value="InterPro"/>
</dbReference>
<dbReference type="PANTHER" id="PTHR31225">
    <property type="entry name" value="OS04G0344100 PROTEIN-RELATED"/>
    <property type="match status" value="1"/>
</dbReference>
<dbReference type="CDD" id="cd00684">
    <property type="entry name" value="Terpene_cyclase_plant_C1"/>
    <property type="match status" value="1"/>
</dbReference>
<feature type="domain" description="Terpene synthase metal-binding" evidence="6">
    <location>
        <begin position="280"/>
        <end position="517"/>
    </location>
</feature>
<dbReference type="SMR" id="A0A386JUC7"/>
<keyword evidence="4" id="KW-0460">Magnesium</keyword>
<comment type="cofactor">
    <cofactor evidence="2">
        <name>Mg(2+)</name>
        <dbReference type="ChEBI" id="CHEBI:18420"/>
    </cofactor>
</comment>
<evidence type="ECO:0000256" key="4">
    <source>
        <dbReference type="ARBA" id="ARBA00022842"/>
    </source>
</evidence>
<dbReference type="GO" id="GO:0016102">
    <property type="term" value="P:diterpenoid biosynthetic process"/>
    <property type="evidence" value="ECO:0007669"/>
    <property type="project" value="InterPro"/>
</dbReference>
<evidence type="ECO:0000313" key="7">
    <source>
        <dbReference type="EMBL" id="AYD75693.1"/>
    </source>
</evidence>
<dbReference type="InterPro" id="IPR001906">
    <property type="entry name" value="Terpene_synth_N"/>
</dbReference>
<gene>
    <name evidence="7" type="primary">GES</name>
</gene>
<dbReference type="InterPro" id="IPR008949">
    <property type="entry name" value="Isoprenoid_synthase_dom_sf"/>
</dbReference>
<dbReference type="SFLD" id="SFLDG01019">
    <property type="entry name" value="Terpene_Cyclase_Like_1_C_Termi"/>
    <property type="match status" value="1"/>
</dbReference>
<dbReference type="Pfam" id="PF03936">
    <property type="entry name" value="Terpene_synth_C"/>
    <property type="match status" value="1"/>
</dbReference>
<feature type="domain" description="Terpene synthase N-terminal" evidence="5">
    <location>
        <begin position="47"/>
        <end position="222"/>
    </location>
</feature>
<evidence type="ECO:0000259" key="6">
    <source>
        <dbReference type="Pfam" id="PF03936"/>
    </source>
</evidence>
<dbReference type="SUPFAM" id="SSF48239">
    <property type="entry name" value="Terpenoid cyclases/Protein prenyltransferases"/>
    <property type="match status" value="1"/>
</dbReference>
<sequence length="578" mass="65493">MAWQPAMATASTCVRPSPVTTRRAALHQVRCSSAPERRSANYLPNSWDYDSLLSLKNGGQDFSLVGPSSFDKLKAGVRDRLVLSKGDQTAKLRLVDTMQRLGIAYHFEEEISDILSSIHMEGSKAHHRDDDVASAALRFRLLRDNGFPVSPESLTNLKYGENYLTSAPQKDVKGLLSLYEASYLAFGDEEILDEARAFSTNALRELVPSMHPHLRRSVAHALDLPLHWRAPRLEARWFIDHNARGMSFDPLLLIFAKLDFNNVQSVHRQELARLTRWWRDIALGEKLAFARDRLMECFHYANGIVWEPNLGACREVLAKVSNLIIHLDDVYDVYGTLDELILFTDAIGRWETSPSETLPEYMQALYSVMYNTSNEVAELALEKHGCDVRSLLQKAWHDMSKTFLVEAKWHYGNYKPTLQEYLDNGSVSSSAPLLLQHAFPMLNMEVTSKSLDQVLSYPRLVQSASLILRLCNDSATHSAELERGDAPSSIAIHMSENGSNEQDSRKAMRDLTMDAWKSINEDAFGHRQFSRPFAKTCMNLARISHCVYQGGDGFGAPDGHKKKQIRELFLEPFMVWKQ</sequence>